<dbReference type="GO" id="GO:0003887">
    <property type="term" value="F:DNA-directed DNA polymerase activity"/>
    <property type="evidence" value="ECO:0007669"/>
    <property type="project" value="UniProtKB-KW"/>
</dbReference>
<gene>
    <name evidence="15" type="primary">dnaX_1</name>
    <name evidence="11" type="synonym">dnaX</name>
    <name evidence="15" type="ORF">HG66A1_27350</name>
</gene>
<comment type="catalytic activity">
    <reaction evidence="10 11">
        <text>DNA(n) + a 2'-deoxyribonucleoside 5'-triphosphate = DNA(n+1) + diphosphate</text>
        <dbReference type="Rhea" id="RHEA:22508"/>
        <dbReference type="Rhea" id="RHEA-COMP:17339"/>
        <dbReference type="Rhea" id="RHEA-COMP:17340"/>
        <dbReference type="ChEBI" id="CHEBI:33019"/>
        <dbReference type="ChEBI" id="CHEBI:61560"/>
        <dbReference type="ChEBI" id="CHEBI:173112"/>
        <dbReference type="EC" id="2.7.7.7"/>
    </reaction>
</comment>
<dbReference type="InterPro" id="IPR008921">
    <property type="entry name" value="DNA_pol3_clamp-load_cplx_C"/>
</dbReference>
<dbReference type="PANTHER" id="PTHR11669">
    <property type="entry name" value="REPLICATION FACTOR C / DNA POLYMERASE III GAMMA-TAU SUBUNIT"/>
    <property type="match status" value="1"/>
</dbReference>
<sequence length="595" mass="65375">MSKQSLQYTVLARRFRPQNFSEVVGQEMVARALQNAIRGDRVAHAYLFTGARGVGKTSMARILAKALNCPNTQDGIPCGECEICQNIATGSDVDVLEIDGASNRGIDDIRSLRANVNVRSMRSKYKIYIIDEVHMLTKEAFNALLKTLEEPPPNVKFIFCTTEPNKLPDTILSRCQRFDFGYIEETSICERLRQIAEAEGVTVADDAIQLVARRAGGSMRDSQSIFDQLLSFGEDKLTAEGVHRILGTASDERLIELLDALMQQKRDVALSLFDAALISGVQLNELVDQLLNYLRDLSVVASGANDVTLLAISENNRESLQRQAEVWGIHTCLAAFQVLNEARNKMFRASHGRALVELALIRMSLLEDLDQLCAFVKSGGAVPAMAAAPRPAVSAAPVSAPAPPPREAPSRPEPAPQPAVDQKKIEKKNENQSVVASNSIESTPPARDLIPLRAGMESLLLSQLIENTGDLLKDSLKGVASIAISGPKQLDLQFSKSYNFAKQYCERPEMLVKLEAALEKLTGERAKIRLIVQEPAEAEEAADENNTLAQKKRVEKRDLAPAGDEFLQEALTVFNAQSVRVDVLKVKTEEKKEES</sequence>
<keyword evidence="12" id="KW-0175">Coiled coil</keyword>
<name>A0A517PNK6_9PLAN</name>
<dbReference type="EC" id="2.7.7.7" evidence="11"/>
<evidence type="ECO:0000259" key="14">
    <source>
        <dbReference type="SMART" id="SM00382"/>
    </source>
</evidence>
<organism evidence="15 16">
    <name type="scientific">Gimesia chilikensis</name>
    <dbReference type="NCBI Taxonomy" id="2605989"/>
    <lineage>
        <taxon>Bacteria</taxon>
        <taxon>Pseudomonadati</taxon>
        <taxon>Planctomycetota</taxon>
        <taxon>Planctomycetia</taxon>
        <taxon>Planctomycetales</taxon>
        <taxon>Planctomycetaceae</taxon>
        <taxon>Gimesia</taxon>
    </lineage>
</organism>
<dbReference type="NCBIfam" id="TIGR02397">
    <property type="entry name" value="dnaX_nterm"/>
    <property type="match status" value="1"/>
</dbReference>
<feature type="region of interest" description="Disordered" evidence="13">
    <location>
        <begin position="395"/>
        <end position="442"/>
    </location>
</feature>
<dbReference type="InterPro" id="IPR050238">
    <property type="entry name" value="DNA_Rep/Repair_Clamp_Loader"/>
</dbReference>
<evidence type="ECO:0000256" key="10">
    <source>
        <dbReference type="ARBA" id="ARBA00049244"/>
    </source>
</evidence>
<reference evidence="15 16" key="1">
    <citation type="submission" date="2019-02" db="EMBL/GenBank/DDBJ databases">
        <title>Deep-cultivation of Planctomycetes and their phenomic and genomic characterization uncovers novel biology.</title>
        <authorList>
            <person name="Wiegand S."/>
            <person name="Jogler M."/>
            <person name="Boedeker C."/>
            <person name="Pinto D."/>
            <person name="Vollmers J."/>
            <person name="Rivas-Marin E."/>
            <person name="Kohn T."/>
            <person name="Peeters S.H."/>
            <person name="Heuer A."/>
            <person name="Rast P."/>
            <person name="Oberbeckmann S."/>
            <person name="Bunk B."/>
            <person name="Jeske O."/>
            <person name="Meyerdierks A."/>
            <person name="Storesund J.E."/>
            <person name="Kallscheuer N."/>
            <person name="Luecker S."/>
            <person name="Lage O.M."/>
            <person name="Pohl T."/>
            <person name="Merkel B.J."/>
            <person name="Hornburger P."/>
            <person name="Mueller R.-W."/>
            <person name="Bruemmer F."/>
            <person name="Labrenz M."/>
            <person name="Spormann A.M."/>
            <person name="Op den Camp H."/>
            <person name="Overmann J."/>
            <person name="Amann R."/>
            <person name="Jetten M.S.M."/>
            <person name="Mascher T."/>
            <person name="Medema M.H."/>
            <person name="Devos D.P."/>
            <person name="Kaster A.-K."/>
            <person name="Ovreas L."/>
            <person name="Rohde M."/>
            <person name="Galperin M.Y."/>
            <person name="Jogler C."/>
        </authorList>
    </citation>
    <scope>NUCLEOTIDE SEQUENCE [LARGE SCALE GENOMIC DNA]</scope>
    <source>
        <strain evidence="15 16">HG66A1</strain>
    </source>
</reference>
<evidence type="ECO:0000313" key="16">
    <source>
        <dbReference type="Proteomes" id="UP000320421"/>
    </source>
</evidence>
<dbReference type="EMBL" id="CP036266">
    <property type="protein sequence ID" value="QDT20944.1"/>
    <property type="molecule type" value="Genomic_DNA"/>
</dbReference>
<evidence type="ECO:0000256" key="9">
    <source>
        <dbReference type="ARBA" id="ARBA00022932"/>
    </source>
</evidence>
<dbReference type="GO" id="GO:0005524">
    <property type="term" value="F:ATP binding"/>
    <property type="evidence" value="ECO:0007669"/>
    <property type="project" value="UniProtKB-KW"/>
</dbReference>
<proteinExistence type="inferred from homology"/>
<evidence type="ECO:0000256" key="3">
    <source>
        <dbReference type="ARBA" id="ARBA00022695"/>
    </source>
</evidence>
<dbReference type="InterPro" id="IPR027417">
    <property type="entry name" value="P-loop_NTPase"/>
</dbReference>
<protein>
    <recommendedName>
        <fullName evidence="11">DNA polymerase III subunit gamma/tau</fullName>
        <ecNumber evidence="11">2.7.7.7</ecNumber>
    </recommendedName>
</protein>
<evidence type="ECO:0000256" key="13">
    <source>
        <dbReference type="SAM" id="MobiDB-lite"/>
    </source>
</evidence>
<dbReference type="Pfam" id="PF12169">
    <property type="entry name" value="DNA_pol3_gamma3"/>
    <property type="match status" value="1"/>
</dbReference>
<dbReference type="InterPro" id="IPR045085">
    <property type="entry name" value="HLD_clamp_pol_III_gamma_tau"/>
</dbReference>
<comment type="subunit">
    <text evidence="11">DNA polymerase III contains a core (composed of alpha, epsilon and theta chains) that associates with a tau subunit. This core dimerizes to form the POLIII' complex. PolIII' associates with the gamma complex (composed of gamma, delta, delta', psi and chi chains) and with the beta chain to form the complete DNA polymerase III complex.</text>
</comment>
<dbReference type="GO" id="GO:0006261">
    <property type="term" value="P:DNA-templated DNA replication"/>
    <property type="evidence" value="ECO:0007669"/>
    <property type="project" value="TreeGrafter"/>
</dbReference>
<evidence type="ECO:0000256" key="11">
    <source>
        <dbReference type="RuleBase" id="RU364063"/>
    </source>
</evidence>
<dbReference type="SUPFAM" id="SSF52540">
    <property type="entry name" value="P-loop containing nucleoside triphosphate hydrolases"/>
    <property type="match status" value="1"/>
</dbReference>
<dbReference type="Gene3D" id="1.10.8.60">
    <property type="match status" value="1"/>
</dbReference>
<dbReference type="Proteomes" id="UP000320421">
    <property type="component" value="Chromosome"/>
</dbReference>
<comment type="function">
    <text evidence="11">DNA polymerase III is a complex, multichain enzyme responsible for most of the replicative synthesis in bacteria. This DNA polymerase also exhibits 3' to 5' exonuclease activity.</text>
</comment>
<keyword evidence="5" id="KW-0479">Metal-binding</keyword>
<dbReference type="SMART" id="SM00382">
    <property type="entry name" value="AAA"/>
    <property type="match status" value="1"/>
</dbReference>
<dbReference type="SUPFAM" id="SSF48019">
    <property type="entry name" value="post-AAA+ oligomerization domain-like"/>
    <property type="match status" value="1"/>
</dbReference>
<evidence type="ECO:0000256" key="5">
    <source>
        <dbReference type="ARBA" id="ARBA00022723"/>
    </source>
</evidence>
<dbReference type="PANTHER" id="PTHR11669:SF0">
    <property type="entry name" value="PROTEIN STICHEL-LIKE 2"/>
    <property type="match status" value="1"/>
</dbReference>
<feature type="compositionally biased region" description="Basic and acidic residues" evidence="13">
    <location>
        <begin position="421"/>
        <end position="430"/>
    </location>
</feature>
<keyword evidence="16" id="KW-1185">Reference proteome</keyword>
<evidence type="ECO:0000256" key="2">
    <source>
        <dbReference type="ARBA" id="ARBA00022679"/>
    </source>
</evidence>
<keyword evidence="9 11" id="KW-0239">DNA-directed DNA polymerase</keyword>
<keyword evidence="2 11" id="KW-0808">Transferase</keyword>
<comment type="similarity">
    <text evidence="1 11">Belongs to the DnaX/STICHEL family.</text>
</comment>
<keyword evidence="4 11" id="KW-0235">DNA replication</keyword>
<feature type="coiled-coil region" evidence="12">
    <location>
        <begin position="511"/>
        <end position="558"/>
    </location>
</feature>
<dbReference type="PRINTS" id="PR00300">
    <property type="entry name" value="CLPPROTEASEA"/>
</dbReference>
<dbReference type="GO" id="GO:0003677">
    <property type="term" value="F:DNA binding"/>
    <property type="evidence" value="ECO:0007669"/>
    <property type="project" value="InterPro"/>
</dbReference>
<dbReference type="GO" id="GO:0009360">
    <property type="term" value="C:DNA polymerase III complex"/>
    <property type="evidence" value="ECO:0007669"/>
    <property type="project" value="InterPro"/>
</dbReference>
<dbReference type="Gene3D" id="1.20.272.10">
    <property type="match status" value="1"/>
</dbReference>
<dbReference type="CDD" id="cd00009">
    <property type="entry name" value="AAA"/>
    <property type="match status" value="1"/>
</dbReference>
<dbReference type="InterPro" id="IPR003593">
    <property type="entry name" value="AAA+_ATPase"/>
</dbReference>
<dbReference type="NCBIfam" id="NF004046">
    <property type="entry name" value="PRK05563.1"/>
    <property type="match status" value="1"/>
</dbReference>
<dbReference type="RefSeq" id="WP_145184473.1">
    <property type="nucleotide sequence ID" value="NZ_CP036266.1"/>
</dbReference>
<keyword evidence="3 11" id="KW-0548">Nucleotidyltransferase</keyword>
<dbReference type="Pfam" id="PF22608">
    <property type="entry name" value="DNAX_ATPase_lid"/>
    <property type="match status" value="1"/>
</dbReference>
<keyword evidence="7" id="KW-0862">Zinc</keyword>
<dbReference type="FunFam" id="3.40.50.300:FF:000014">
    <property type="entry name" value="DNA polymerase III subunit gamma/tau"/>
    <property type="match status" value="1"/>
</dbReference>
<evidence type="ECO:0000256" key="6">
    <source>
        <dbReference type="ARBA" id="ARBA00022741"/>
    </source>
</evidence>
<feature type="domain" description="AAA+ ATPase" evidence="14">
    <location>
        <begin position="42"/>
        <end position="184"/>
    </location>
</feature>
<evidence type="ECO:0000256" key="8">
    <source>
        <dbReference type="ARBA" id="ARBA00022840"/>
    </source>
</evidence>
<dbReference type="GO" id="GO:0046872">
    <property type="term" value="F:metal ion binding"/>
    <property type="evidence" value="ECO:0007669"/>
    <property type="project" value="UniProtKB-KW"/>
</dbReference>
<dbReference type="Pfam" id="PF13177">
    <property type="entry name" value="DNA_pol3_delta2"/>
    <property type="match status" value="1"/>
</dbReference>
<feature type="compositionally biased region" description="Pro residues" evidence="13">
    <location>
        <begin position="400"/>
        <end position="417"/>
    </location>
</feature>
<dbReference type="InterPro" id="IPR022754">
    <property type="entry name" value="DNA_pol_III_gamma-3"/>
</dbReference>
<keyword evidence="8 11" id="KW-0067">ATP-binding</keyword>
<keyword evidence="6 11" id="KW-0547">Nucleotide-binding</keyword>
<dbReference type="AlphaFoldDB" id="A0A517PNK6"/>
<dbReference type="InterPro" id="IPR001270">
    <property type="entry name" value="ClpA/B"/>
</dbReference>
<dbReference type="Gene3D" id="3.40.50.300">
    <property type="entry name" value="P-loop containing nucleotide triphosphate hydrolases"/>
    <property type="match status" value="1"/>
</dbReference>
<dbReference type="OrthoDB" id="9810148at2"/>
<accession>A0A517PNK6</accession>
<evidence type="ECO:0000256" key="4">
    <source>
        <dbReference type="ARBA" id="ARBA00022705"/>
    </source>
</evidence>
<dbReference type="InterPro" id="IPR012763">
    <property type="entry name" value="DNA_pol_III_sug/sutau_N"/>
</dbReference>
<evidence type="ECO:0000256" key="1">
    <source>
        <dbReference type="ARBA" id="ARBA00006360"/>
    </source>
</evidence>
<dbReference type="CDD" id="cd18137">
    <property type="entry name" value="HLD_clamp_pol_III_gamma_tau"/>
    <property type="match status" value="1"/>
</dbReference>
<feature type="compositionally biased region" description="Polar residues" evidence="13">
    <location>
        <begin position="431"/>
        <end position="442"/>
    </location>
</feature>
<evidence type="ECO:0000256" key="12">
    <source>
        <dbReference type="SAM" id="Coils"/>
    </source>
</evidence>
<evidence type="ECO:0000256" key="7">
    <source>
        <dbReference type="ARBA" id="ARBA00022833"/>
    </source>
</evidence>
<dbReference type="FunFam" id="1.10.8.60:FF:000013">
    <property type="entry name" value="DNA polymerase III subunit gamma/tau"/>
    <property type="match status" value="1"/>
</dbReference>
<evidence type="ECO:0000313" key="15">
    <source>
        <dbReference type="EMBL" id="QDT20944.1"/>
    </source>
</evidence>